<dbReference type="SMART" id="SM00530">
    <property type="entry name" value="HTH_XRE"/>
    <property type="match status" value="1"/>
</dbReference>
<evidence type="ECO:0000256" key="1">
    <source>
        <dbReference type="ARBA" id="ARBA00023125"/>
    </source>
</evidence>
<dbReference type="PANTHER" id="PTHR46558:SF15">
    <property type="entry name" value="HELIX-TURN-HELIX DOMAIN PROTEIN"/>
    <property type="match status" value="1"/>
</dbReference>
<accession>A0ABW9P9L9</accession>
<protein>
    <submittedName>
        <fullName evidence="4">Helix-turn-helix domain-containing protein</fullName>
    </submittedName>
</protein>
<reference evidence="4 5" key="1">
    <citation type="journal article" date="2019" name="Syst. Appl. Microbiol.">
        <title>Polyphasic characterization of two novel Lactobacillus spp. isolated from blown salami packages: Description of Lactobacillus halodurans sp. nov. and Lactobacillus salsicarnum sp. nov.</title>
        <authorList>
            <person name="Schuster J.A."/>
            <person name="Klingl A."/>
            <person name="Vogel R.F."/>
            <person name="Ehrmann M.A."/>
        </authorList>
    </citation>
    <scope>NUCLEOTIDE SEQUENCE [LARGE SCALE GENOMIC DNA]</scope>
    <source>
        <strain evidence="4 5">TMW 1.2098</strain>
    </source>
</reference>
<keyword evidence="1" id="KW-0238">DNA-binding</keyword>
<feature type="domain" description="HTH cro/C1-type" evidence="3">
    <location>
        <begin position="7"/>
        <end position="61"/>
    </location>
</feature>
<evidence type="ECO:0000256" key="2">
    <source>
        <dbReference type="SAM" id="Phobius"/>
    </source>
</evidence>
<comment type="caution">
    <text evidence="4">The sequence shown here is derived from an EMBL/GenBank/DDBJ whole genome shotgun (WGS) entry which is preliminary data.</text>
</comment>
<dbReference type="PANTHER" id="PTHR46558">
    <property type="entry name" value="TRACRIPTIONAL REGULATORY PROTEIN-RELATED-RELATED"/>
    <property type="match status" value="1"/>
</dbReference>
<dbReference type="RefSeq" id="WP_125706368.1">
    <property type="nucleotide sequence ID" value="NZ_JBHTOO010000021.1"/>
</dbReference>
<dbReference type="SUPFAM" id="SSF47413">
    <property type="entry name" value="lambda repressor-like DNA-binding domains"/>
    <property type="match status" value="1"/>
</dbReference>
<dbReference type="Pfam" id="PF01381">
    <property type="entry name" value="HTH_3"/>
    <property type="match status" value="1"/>
</dbReference>
<dbReference type="InterPro" id="IPR001387">
    <property type="entry name" value="Cro/C1-type_HTH"/>
</dbReference>
<evidence type="ECO:0000313" key="4">
    <source>
        <dbReference type="EMBL" id="MQS45848.1"/>
    </source>
</evidence>
<dbReference type="Gene3D" id="1.10.260.40">
    <property type="entry name" value="lambda repressor-like DNA-binding domains"/>
    <property type="match status" value="1"/>
</dbReference>
<keyword evidence="2" id="KW-0472">Membrane</keyword>
<proteinExistence type="predicted"/>
<keyword evidence="2" id="KW-1133">Transmembrane helix</keyword>
<evidence type="ECO:0000313" key="5">
    <source>
        <dbReference type="Proteomes" id="UP000436655"/>
    </source>
</evidence>
<gene>
    <name evidence="4" type="ORF">FHL03_10160</name>
</gene>
<sequence length="229" mass="25874">MEFGKILKEERTRQNLSQSDLALKLHVARQTVSKWENGDTYPNLDVLVSLSEILNVSSDTLLKGENNNVVENLSNDVKKKKRYKGVLIGIGTVLAFCIVILGVLTWGRQTQNETIDRINPFLKTQTGYAVMPLSNGKSLKPKDIFVVDDPFGSGEWLKTRYTGAVEKDDHVAIVKHKGSFIFVSRLITKKQLPAEYSDIWNQDYYPYEKNPTGGHRIQPSSSTWGLPFK</sequence>
<dbReference type="CDD" id="cd00093">
    <property type="entry name" value="HTH_XRE"/>
    <property type="match status" value="1"/>
</dbReference>
<organism evidence="4 5">
    <name type="scientific">Companilactobacillus mishanensis</name>
    <dbReference type="NCBI Taxonomy" id="2486008"/>
    <lineage>
        <taxon>Bacteria</taxon>
        <taxon>Bacillati</taxon>
        <taxon>Bacillota</taxon>
        <taxon>Bacilli</taxon>
        <taxon>Lactobacillales</taxon>
        <taxon>Lactobacillaceae</taxon>
        <taxon>Companilactobacillus</taxon>
    </lineage>
</organism>
<dbReference type="InterPro" id="IPR010982">
    <property type="entry name" value="Lambda_DNA-bd_dom_sf"/>
</dbReference>
<dbReference type="EMBL" id="VDFN01000011">
    <property type="protein sequence ID" value="MQS45848.1"/>
    <property type="molecule type" value="Genomic_DNA"/>
</dbReference>
<evidence type="ECO:0000259" key="3">
    <source>
        <dbReference type="PROSITE" id="PS50943"/>
    </source>
</evidence>
<dbReference type="PROSITE" id="PS50943">
    <property type="entry name" value="HTH_CROC1"/>
    <property type="match status" value="1"/>
</dbReference>
<feature type="transmembrane region" description="Helical" evidence="2">
    <location>
        <begin position="86"/>
        <end position="107"/>
    </location>
</feature>
<keyword evidence="2" id="KW-0812">Transmembrane</keyword>
<name>A0ABW9P9L9_9LACO</name>
<dbReference type="Proteomes" id="UP000436655">
    <property type="component" value="Unassembled WGS sequence"/>
</dbReference>
<keyword evidence="5" id="KW-1185">Reference proteome</keyword>